<dbReference type="InterPro" id="IPR005123">
    <property type="entry name" value="Oxoglu/Fe-dep_dioxygenase_dom"/>
</dbReference>
<dbReference type="EMBL" id="JBEDUW010000003">
    <property type="protein sequence ID" value="KAK9936694.1"/>
    <property type="molecule type" value="Genomic_DNA"/>
</dbReference>
<dbReference type="Proteomes" id="UP001457282">
    <property type="component" value="Unassembled WGS sequence"/>
</dbReference>
<name>A0AAW1XJE2_RUBAR</name>
<keyword evidence="2 6" id="KW-0479">Metal-binding</keyword>
<reference evidence="8 9" key="1">
    <citation type="journal article" date="2023" name="G3 (Bethesda)">
        <title>A chromosome-length genome assembly and annotation of blackberry (Rubus argutus, cv. 'Hillquist').</title>
        <authorList>
            <person name="Bruna T."/>
            <person name="Aryal R."/>
            <person name="Dudchenko O."/>
            <person name="Sargent D.J."/>
            <person name="Mead D."/>
            <person name="Buti M."/>
            <person name="Cavallini A."/>
            <person name="Hytonen T."/>
            <person name="Andres J."/>
            <person name="Pham M."/>
            <person name="Weisz D."/>
            <person name="Mascagni F."/>
            <person name="Usai G."/>
            <person name="Natali L."/>
            <person name="Bassil N."/>
            <person name="Fernandez G.E."/>
            <person name="Lomsadze A."/>
            <person name="Armour M."/>
            <person name="Olukolu B."/>
            <person name="Poorten T."/>
            <person name="Britton C."/>
            <person name="Davik J."/>
            <person name="Ashrafi H."/>
            <person name="Aiden E.L."/>
            <person name="Borodovsky M."/>
            <person name="Worthington M."/>
        </authorList>
    </citation>
    <scope>NUCLEOTIDE SEQUENCE [LARGE SCALE GENOMIC DNA]</scope>
    <source>
        <strain evidence="8">PI 553951</strain>
    </source>
</reference>
<comment type="similarity">
    <text evidence="1 6">Belongs to the iron/ascorbate-dependent oxidoreductase family.</text>
</comment>
<accession>A0AAW1XJE2</accession>
<comment type="caution">
    <text evidence="8">The sequence shown here is derived from an EMBL/GenBank/DDBJ whole genome shotgun (WGS) entry which is preliminary data.</text>
</comment>
<keyword evidence="4 6" id="KW-0560">Oxidoreductase</keyword>
<gene>
    <name evidence="8" type="ORF">M0R45_013522</name>
</gene>
<dbReference type="InterPro" id="IPR044861">
    <property type="entry name" value="IPNS-like_FE2OG_OXY"/>
</dbReference>
<dbReference type="GO" id="GO:0031418">
    <property type="term" value="F:L-ascorbic acid binding"/>
    <property type="evidence" value="ECO:0007669"/>
    <property type="project" value="UniProtKB-KW"/>
</dbReference>
<dbReference type="Pfam" id="PF14226">
    <property type="entry name" value="DIOX_N"/>
    <property type="match status" value="1"/>
</dbReference>
<evidence type="ECO:0000313" key="8">
    <source>
        <dbReference type="EMBL" id="KAK9936694.1"/>
    </source>
</evidence>
<keyword evidence="5 6" id="KW-0408">Iron</keyword>
<evidence type="ECO:0000256" key="2">
    <source>
        <dbReference type="ARBA" id="ARBA00022723"/>
    </source>
</evidence>
<dbReference type="Gene3D" id="2.60.120.330">
    <property type="entry name" value="B-lactam Antibiotic, Isopenicillin N Synthase, Chain"/>
    <property type="match status" value="1"/>
</dbReference>
<evidence type="ECO:0000256" key="4">
    <source>
        <dbReference type="ARBA" id="ARBA00023002"/>
    </source>
</evidence>
<dbReference type="InterPro" id="IPR050295">
    <property type="entry name" value="Plant_2OG-oxidoreductases"/>
</dbReference>
<dbReference type="FunFam" id="2.60.120.330:FF:000001">
    <property type="entry name" value="Protein SRG1"/>
    <property type="match status" value="1"/>
</dbReference>
<evidence type="ECO:0000259" key="7">
    <source>
        <dbReference type="PROSITE" id="PS51471"/>
    </source>
</evidence>
<organism evidence="8 9">
    <name type="scientific">Rubus argutus</name>
    <name type="common">Southern blackberry</name>
    <dbReference type="NCBI Taxonomy" id="59490"/>
    <lineage>
        <taxon>Eukaryota</taxon>
        <taxon>Viridiplantae</taxon>
        <taxon>Streptophyta</taxon>
        <taxon>Embryophyta</taxon>
        <taxon>Tracheophyta</taxon>
        <taxon>Spermatophyta</taxon>
        <taxon>Magnoliopsida</taxon>
        <taxon>eudicotyledons</taxon>
        <taxon>Gunneridae</taxon>
        <taxon>Pentapetalae</taxon>
        <taxon>rosids</taxon>
        <taxon>fabids</taxon>
        <taxon>Rosales</taxon>
        <taxon>Rosaceae</taxon>
        <taxon>Rosoideae</taxon>
        <taxon>Rosoideae incertae sedis</taxon>
        <taxon>Rubus</taxon>
    </lineage>
</organism>
<evidence type="ECO:0000313" key="9">
    <source>
        <dbReference type="Proteomes" id="UP001457282"/>
    </source>
</evidence>
<evidence type="ECO:0000256" key="5">
    <source>
        <dbReference type="ARBA" id="ARBA00023004"/>
    </source>
</evidence>
<keyword evidence="9" id="KW-1185">Reference proteome</keyword>
<evidence type="ECO:0000256" key="3">
    <source>
        <dbReference type="ARBA" id="ARBA00022896"/>
    </source>
</evidence>
<dbReference type="GO" id="GO:0046872">
    <property type="term" value="F:metal ion binding"/>
    <property type="evidence" value="ECO:0007669"/>
    <property type="project" value="UniProtKB-KW"/>
</dbReference>
<evidence type="ECO:0000256" key="1">
    <source>
        <dbReference type="ARBA" id="ARBA00008056"/>
    </source>
</evidence>
<dbReference type="GO" id="GO:0016491">
    <property type="term" value="F:oxidoreductase activity"/>
    <property type="evidence" value="ECO:0007669"/>
    <property type="project" value="UniProtKB-KW"/>
</dbReference>
<feature type="domain" description="Fe2OG dioxygenase" evidence="7">
    <location>
        <begin position="207"/>
        <end position="307"/>
    </location>
</feature>
<dbReference type="Pfam" id="PF03171">
    <property type="entry name" value="2OG-FeII_Oxy"/>
    <property type="match status" value="1"/>
</dbReference>
<keyword evidence="3" id="KW-0847">Vitamin C</keyword>
<sequence length="367" mass="41628">MEATELAKLGSSLPVPCVQELAKEPSTRVPHRYVRPDQDPSIISEMASPLPQVPVIDMSKLLAEQFMQAELEKLHLACKQWGFFQLINHGVNESLLESVKSGIQEFFSLPMEDKKQFWQQPEDVEGFGQAFVVSEEQKLDWSDMFYLITLPKHLRKPHLFPMLPQPFRDKLEVYSAELEDLANKILDLITKALGMDANDMKELFEQGTQMVRMNYYPPCKQPELVIGLNPHSDPIGLTILLQVNEMEGLQVRNDGMWIPVKPLNNAFVVNVGDILEIVTNGIYRSIEHRATVNQEKERLSIATFYSPKLDGEMGPAPSLIAPERPALFTRIGVADYFRGLFARKLEGKSYVDVMRIQNGEEGKGTQD</sequence>
<proteinExistence type="inferred from homology"/>
<dbReference type="AlphaFoldDB" id="A0AAW1XJE2"/>
<evidence type="ECO:0000256" key="6">
    <source>
        <dbReference type="RuleBase" id="RU003682"/>
    </source>
</evidence>
<dbReference type="InterPro" id="IPR026992">
    <property type="entry name" value="DIOX_N"/>
</dbReference>
<dbReference type="InterPro" id="IPR027443">
    <property type="entry name" value="IPNS-like_sf"/>
</dbReference>
<dbReference type="SUPFAM" id="SSF51197">
    <property type="entry name" value="Clavaminate synthase-like"/>
    <property type="match status" value="1"/>
</dbReference>
<dbReference type="PANTHER" id="PTHR47991">
    <property type="entry name" value="OXOGLUTARATE/IRON-DEPENDENT DIOXYGENASE"/>
    <property type="match status" value="1"/>
</dbReference>
<protein>
    <recommendedName>
        <fullName evidence="7">Fe2OG dioxygenase domain-containing protein</fullName>
    </recommendedName>
</protein>
<dbReference type="PROSITE" id="PS51471">
    <property type="entry name" value="FE2OG_OXY"/>
    <property type="match status" value="1"/>
</dbReference>